<evidence type="ECO:0000256" key="3">
    <source>
        <dbReference type="ARBA" id="ARBA00022833"/>
    </source>
</evidence>
<dbReference type="EMBL" id="JAEVFJ010000018">
    <property type="protein sequence ID" value="KAH8099891.1"/>
    <property type="molecule type" value="Genomic_DNA"/>
</dbReference>
<evidence type="ECO:0000256" key="4">
    <source>
        <dbReference type="PROSITE-ProRule" id="PRU00134"/>
    </source>
</evidence>
<comment type="caution">
    <text evidence="6">The sequence shown here is derived from an EMBL/GenBank/DDBJ whole genome shotgun (WGS) entry which is preliminary data.</text>
</comment>
<dbReference type="PROSITE" id="PS50865">
    <property type="entry name" value="ZF_MYND_2"/>
    <property type="match status" value="1"/>
</dbReference>
<keyword evidence="2 4" id="KW-0863">Zinc-finger</keyword>
<proteinExistence type="predicted"/>
<sequence>MNQDLNRLPPAHDECESCHRMEDEGITLRRCSTCKTKFYCSERCQLKDWKSRKFDCSLLPIGTLEYRTALSDDAQAQLDAEVQRVSELLYAWEQACEEYTEGSQNSAVALSKVSLPEDQLIKDINQNLAAPYSSATYTRVPKDHKTYPFRLSLALITRLFLIHITTPSASISEESIQYLETLLSGVQGPDPMWAPKYLCLPGALSPGEYDLLAQMLPVYARVHMRGKQSDAEKEEGKKKGTEAWKKTAYESRFFFLALLYKRRFMTK</sequence>
<feature type="domain" description="MYND-type" evidence="5">
    <location>
        <begin position="15"/>
        <end position="56"/>
    </location>
</feature>
<gene>
    <name evidence="6" type="ORF">BXZ70DRAFT_225220</name>
</gene>
<keyword evidence="7" id="KW-1185">Reference proteome</keyword>
<dbReference type="InterPro" id="IPR002893">
    <property type="entry name" value="Znf_MYND"/>
</dbReference>
<evidence type="ECO:0000259" key="5">
    <source>
        <dbReference type="PROSITE" id="PS50865"/>
    </source>
</evidence>
<dbReference type="OrthoDB" id="3007465at2759"/>
<dbReference type="Pfam" id="PF01753">
    <property type="entry name" value="zf-MYND"/>
    <property type="match status" value="1"/>
</dbReference>
<name>A0A8K0UNG5_9AGAR</name>
<evidence type="ECO:0000256" key="2">
    <source>
        <dbReference type="ARBA" id="ARBA00022771"/>
    </source>
</evidence>
<keyword evidence="1" id="KW-0479">Metal-binding</keyword>
<evidence type="ECO:0000313" key="6">
    <source>
        <dbReference type="EMBL" id="KAH8099891.1"/>
    </source>
</evidence>
<accession>A0A8K0UNG5</accession>
<protein>
    <recommendedName>
        <fullName evidence="5">MYND-type domain-containing protein</fullName>
    </recommendedName>
</protein>
<evidence type="ECO:0000256" key="1">
    <source>
        <dbReference type="ARBA" id="ARBA00022723"/>
    </source>
</evidence>
<dbReference type="GO" id="GO:0008270">
    <property type="term" value="F:zinc ion binding"/>
    <property type="evidence" value="ECO:0007669"/>
    <property type="project" value="UniProtKB-KW"/>
</dbReference>
<dbReference type="SUPFAM" id="SSF144232">
    <property type="entry name" value="HIT/MYND zinc finger-like"/>
    <property type="match status" value="1"/>
</dbReference>
<dbReference type="Gene3D" id="6.10.140.2220">
    <property type="match status" value="1"/>
</dbReference>
<dbReference type="AlphaFoldDB" id="A0A8K0UNG5"/>
<reference evidence="6" key="1">
    <citation type="journal article" date="2021" name="New Phytol.">
        <title>Evolutionary innovations through gain and loss of genes in the ectomycorrhizal Boletales.</title>
        <authorList>
            <person name="Wu G."/>
            <person name="Miyauchi S."/>
            <person name="Morin E."/>
            <person name="Kuo A."/>
            <person name="Drula E."/>
            <person name="Varga T."/>
            <person name="Kohler A."/>
            <person name="Feng B."/>
            <person name="Cao Y."/>
            <person name="Lipzen A."/>
            <person name="Daum C."/>
            <person name="Hundley H."/>
            <person name="Pangilinan J."/>
            <person name="Johnson J."/>
            <person name="Barry K."/>
            <person name="LaButti K."/>
            <person name="Ng V."/>
            <person name="Ahrendt S."/>
            <person name="Min B."/>
            <person name="Choi I.G."/>
            <person name="Park H."/>
            <person name="Plett J.M."/>
            <person name="Magnuson J."/>
            <person name="Spatafora J.W."/>
            <person name="Nagy L.G."/>
            <person name="Henrissat B."/>
            <person name="Grigoriev I.V."/>
            <person name="Yang Z.L."/>
            <person name="Xu J."/>
            <person name="Martin F.M."/>
        </authorList>
    </citation>
    <scope>NUCLEOTIDE SEQUENCE</scope>
    <source>
        <strain evidence="6">KKN 215</strain>
    </source>
</reference>
<evidence type="ECO:0000313" key="7">
    <source>
        <dbReference type="Proteomes" id="UP000813824"/>
    </source>
</evidence>
<keyword evidence="3" id="KW-0862">Zinc</keyword>
<organism evidence="6 7">
    <name type="scientific">Cristinia sonorae</name>
    <dbReference type="NCBI Taxonomy" id="1940300"/>
    <lineage>
        <taxon>Eukaryota</taxon>
        <taxon>Fungi</taxon>
        <taxon>Dikarya</taxon>
        <taxon>Basidiomycota</taxon>
        <taxon>Agaricomycotina</taxon>
        <taxon>Agaricomycetes</taxon>
        <taxon>Agaricomycetidae</taxon>
        <taxon>Agaricales</taxon>
        <taxon>Pleurotineae</taxon>
        <taxon>Stephanosporaceae</taxon>
        <taxon>Cristinia</taxon>
    </lineage>
</organism>
<dbReference type="Proteomes" id="UP000813824">
    <property type="component" value="Unassembled WGS sequence"/>
</dbReference>